<gene>
    <name evidence="2" type="ORF">HJG63_011616</name>
</gene>
<accession>A0A7J8GBY6</accession>
<feature type="region of interest" description="Disordered" evidence="1">
    <location>
        <begin position="39"/>
        <end position="79"/>
    </location>
</feature>
<evidence type="ECO:0000313" key="3">
    <source>
        <dbReference type="Proteomes" id="UP000593571"/>
    </source>
</evidence>
<comment type="caution">
    <text evidence="2">The sequence shown here is derived from an EMBL/GenBank/DDBJ whole genome shotgun (WGS) entry which is preliminary data.</text>
</comment>
<evidence type="ECO:0000313" key="2">
    <source>
        <dbReference type="EMBL" id="KAF6457002.1"/>
    </source>
</evidence>
<dbReference type="AlphaFoldDB" id="A0A7J8GBY6"/>
<evidence type="ECO:0000256" key="1">
    <source>
        <dbReference type="SAM" id="MobiDB-lite"/>
    </source>
</evidence>
<name>A0A7J8GBY6_ROUAE</name>
<proteinExistence type="predicted"/>
<dbReference type="EMBL" id="JACASE010000006">
    <property type="protein sequence ID" value="KAF6457002.1"/>
    <property type="molecule type" value="Genomic_DNA"/>
</dbReference>
<reference evidence="2 3" key="1">
    <citation type="journal article" date="2020" name="Nature">
        <title>Six reference-quality genomes reveal evolution of bat adaptations.</title>
        <authorList>
            <person name="Jebb D."/>
            <person name="Huang Z."/>
            <person name="Pippel M."/>
            <person name="Hughes G.M."/>
            <person name="Lavrichenko K."/>
            <person name="Devanna P."/>
            <person name="Winkler S."/>
            <person name="Jermiin L.S."/>
            <person name="Skirmuntt E.C."/>
            <person name="Katzourakis A."/>
            <person name="Burkitt-Gray L."/>
            <person name="Ray D.A."/>
            <person name="Sullivan K.A.M."/>
            <person name="Roscito J.G."/>
            <person name="Kirilenko B.M."/>
            <person name="Davalos L.M."/>
            <person name="Corthals A.P."/>
            <person name="Power M.L."/>
            <person name="Jones G."/>
            <person name="Ransome R.D."/>
            <person name="Dechmann D.K.N."/>
            <person name="Locatelli A.G."/>
            <person name="Puechmaille S.J."/>
            <person name="Fedrigo O."/>
            <person name="Jarvis E.D."/>
            <person name="Hiller M."/>
            <person name="Vernes S.C."/>
            <person name="Myers E.W."/>
            <person name="Teeling E.C."/>
        </authorList>
    </citation>
    <scope>NUCLEOTIDE SEQUENCE [LARGE SCALE GENOMIC DNA]</scope>
    <source>
        <strain evidence="2">MRouAeg1</strain>
        <tissue evidence="2">Muscle</tissue>
    </source>
</reference>
<sequence length="520" mass="58610">MDPEEDLRPSASSVIGTLALQREKKTAPQLATIYVEATFSARSQSGKEKGNENDSTENWKTGSHSGPSSPLPSAELTHEVRECGKTHEEGSCGLIVVSPRTLIPRVTVVRKLSAKQRTTPGCAEPTGTPPPVPEDADLSPRPQRARGKESGSSTRTLVESRIIRQKGKTNDKDKKCKEWNRGKKLTNVGQDKDNSIKGVDKKQTLGTVREWRRRRLWFQRVMPRSGCPLDAPDPHRRRQCLPAGISKETVTVTHMERQYRFDSGDRSGLTISWRLKILPGPKGKGKNQKADYIGRPPWELPRSTDCLHSSLIFGGSPRPHWVLLVVRPRQRKKTKIHESHPMLNERFEPGRPLGVFSYFYGCWKVCQRGRSLNAFRRLQSAYHALPLVVRKVMPSSENIYPGVWRKTVKTLASCEKAYGTEDKKMAPCWKERCMLTHNMVRFGPRTLVGAKRARAEGLGTVHIRRTARKKKRNKTPVLTHNLVRFGSRTLVGAKKAADIYDQEESTGVTYQKRGFSACQL</sequence>
<feature type="region of interest" description="Disordered" evidence="1">
    <location>
        <begin position="114"/>
        <end position="157"/>
    </location>
</feature>
<dbReference type="Proteomes" id="UP000593571">
    <property type="component" value="Unassembled WGS sequence"/>
</dbReference>
<organism evidence="2 3">
    <name type="scientific">Rousettus aegyptiacus</name>
    <name type="common">Egyptian fruit bat</name>
    <name type="synonym">Pteropus aegyptiacus</name>
    <dbReference type="NCBI Taxonomy" id="9407"/>
    <lineage>
        <taxon>Eukaryota</taxon>
        <taxon>Metazoa</taxon>
        <taxon>Chordata</taxon>
        <taxon>Craniata</taxon>
        <taxon>Vertebrata</taxon>
        <taxon>Euteleostomi</taxon>
        <taxon>Mammalia</taxon>
        <taxon>Eutheria</taxon>
        <taxon>Laurasiatheria</taxon>
        <taxon>Chiroptera</taxon>
        <taxon>Yinpterochiroptera</taxon>
        <taxon>Pteropodoidea</taxon>
        <taxon>Pteropodidae</taxon>
        <taxon>Rousettinae</taxon>
        <taxon>Rousettus</taxon>
    </lineage>
</organism>
<feature type="compositionally biased region" description="Low complexity" evidence="1">
    <location>
        <begin position="62"/>
        <end position="73"/>
    </location>
</feature>
<keyword evidence="3" id="KW-1185">Reference proteome</keyword>
<protein>
    <submittedName>
        <fullName evidence="2">Uncharacterized protein</fullName>
    </submittedName>
</protein>